<evidence type="ECO:0000313" key="2">
    <source>
        <dbReference type="Proteomes" id="UP000238541"/>
    </source>
</evidence>
<proteinExistence type="predicted"/>
<name>A0A2S6FGM8_9PSED</name>
<dbReference type="Proteomes" id="UP000238541">
    <property type="component" value="Unassembled WGS sequence"/>
</dbReference>
<protein>
    <submittedName>
        <fullName evidence="1">Uncharacterized protein</fullName>
    </submittedName>
</protein>
<comment type="caution">
    <text evidence="1">The sequence shown here is derived from an EMBL/GenBank/DDBJ whole genome shotgun (WGS) entry which is preliminary data.</text>
</comment>
<keyword evidence="2" id="KW-1185">Reference proteome</keyword>
<reference evidence="2" key="1">
    <citation type="submission" date="2017-06" db="EMBL/GenBank/DDBJ databases">
        <authorList>
            <person name="Furmanczyk E.M."/>
        </authorList>
    </citation>
    <scope>NUCLEOTIDE SEQUENCE [LARGE SCALE GENOMIC DNA]</scope>
    <source>
        <strain evidence="2">AP3_16</strain>
    </source>
</reference>
<dbReference type="EMBL" id="NIRS01000006">
    <property type="protein sequence ID" value="PPK36555.1"/>
    <property type="molecule type" value="Genomic_DNA"/>
</dbReference>
<sequence length="64" mass="6712">MVVNDYAGCLIPRGALGFIASRLAPTRDLWHDTHTNPTTAAAKPSGHGIILHLLFPAPAKGAIP</sequence>
<organism evidence="1 2">
    <name type="scientific">Pseudomonas laurylsulfatiphila</name>
    <dbReference type="NCBI Taxonomy" id="2011015"/>
    <lineage>
        <taxon>Bacteria</taxon>
        <taxon>Pseudomonadati</taxon>
        <taxon>Pseudomonadota</taxon>
        <taxon>Gammaproteobacteria</taxon>
        <taxon>Pseudomonadales</taxon>
        <taxon>Pseudomonadaceae</taxon>
        <taxon>Pseudomonas</taxon>
    </lineage>
</organism>
<gene>
    <name evidence="1" type="ORF">CD175_23375</name>
</gene>
<dbReference type="AlphaFoldDB" id="A0A2S6FGM8"/>
<evidence type="ECO:0000313" key="1">
    <source>
        <dbReference type="EMBL" id="PPK36555.1"/>
    </source>
</evidence>
<accession>A0A2S6FGM8</accession>